<organism evidence="1 2">
    <name type="scientific">Plasmopara halstedii</name>
    <name type="common">Downy mildew of sunflower</name>
    <dbReference type="NCBI Taxonomy" id="4781"/>
    <lineage>
        <taxon>Eukaryota</taxon>
        <taxon>Sar</taxon>
        <taxon>Stramenopiles</taxon>
        <taxon>Oomycota</taxon>
        <taxon>Peronosporomycetes</taxon>
        <taxon>Peronosporales</taxon>
        <taxon>Peronosporaceae</taxon>
        <taxon>Plasmopara</taxon>
    </lineage>
</organism>
<dbReference type="GeneID" id="36398142"/>
<protein>
    <submittedName>
        <fullName evidence="1">Uncharacterized protein</fullName>
    </submittedName>
</protein>
<dbReference type="AlphaFoldDB" id="A0A0N7L3Q6"/>
<name>A0A0N7L3Q6_PLAHL</name>
<sequence length="93" mass="10232">MVHSGAEAFSLKTAPETFFNHRPRTAKCSASAALQWETVVHSPVSCIVEFHECIPKARVLLTAAEGPPISIFCWDRPSTKKILLSIFCCPVSM</sequence>
<dbReference type="EMBL" id="CCYD01000207">
    <property type="protein sequence ID" value="CEG36539.1"/>
    <property type="molecule type" value="Genomic_DNA"/>
</dbReference>
<keyword evidence="2" id="KW-1185">Reference proteome</keyword>
<dbReference type="RefSeq" id="XP_024572908.1">
    <property type="nucleotide sequence ID" value="XM_024721764.1"/>
</dbReference>
<evidence type="ECO:0000313" key="1">
    <source>
        <dbReference type="EMBL" id="CEG36539.1"/>
    </source>
</evidence>
<proteinExistence type="predicted"/>
<reference evidence="2" key="1">
    <citation type="submission" date="2014-09" db="EMBL/GenBank/DDBJ databases">
        <authorList>
            <person name="Sharma Rahul"/>
            <person name="Thines Marco"/>
        </authorList>
    </citation>
    <scope>NUCLEOTIDE SEQUENCE [LARGE SCALE GENOMIC DNA]</scope>
</reference>
<evidence type="ECO:0000313" key="2">
    <source>
        <dbReference type="Proteomes" id="UP000054928"/>
    </source>
</evidence>
<accession>A0A0N7L3Q6</accession>
<dbReference type="Proteomes" id="UP000054928">
    <property type="component" value="Unassembled WGS sequence"/>
</dbReference>